<dbReference type="Pfam" id="PF13439">
    <property type="entry name" value="Glyco_transf_4"/>
    <property type="match status" value="1"/>
</dbReference>
<evidence type="ECO:0000259" key="5">
    <source>
        <dbReference type="Pfam" id="PF13439"/>
    </source>
</evidence>
<evidence type="ECO:0000313" key="6">
    <source>
        <dbReference type="EMBL" id="GAA4677136.1"/>
    </source>
</evidence>
<reference evidence="7" key="1">
    <citation type="journal article" date="2019" name="Int. J. Syst. Evol. Microbiol.">
        <title>The Global Catalogue of Microorganisms (GCM) 10K type strain sequencing project: providing services to taxonomists for standard genome sequencing and annotation.</title>
        <authorList>
            <consortium name="The Broad Institute Genomics Platform"/>
            <consortium name="The Broad Institute Genome Sequencing Center for Infectious Disease"/>
            <person name="Wu L."/>
            <person name="Ma J."/>
        </authorList>
    </citation>
    <scope>NUCLEOTIDE SEQUENCE [LARGE SCALE GENOMIC DNA]</scope>
    <source>
        <strain evidence="7">JCM 18055</strain>
    </source>
</reference>
<dbReference type="Proteomes" id="UP001500325">
    <property type="component" value="Unassembled WGS sequence"/>
</dbReference>
<dbReference type="InterPro" id="IPR001296">
    <property type="entry name" value="Glyco_trans_1"/>
</dbReference>
<dbReference type="Gene3D" id="3.40.50.2000">
    <property type="entry name" value="Glycogen Phosphorylase B"/>
    <property type="match status" value="2"/>
</dbReference>
<evidence type="ECO:0000313" key="7">
    <source>
        <dbReference type="Proteomes" id="UP001500325"/>
    </source>
</evidence>
<dbReference type="EMBL" id="BAABIC010000002">
    <property type="protein sequence ID" value="GAA4677136.1"/>
    <property type="molecule type" value="Genomic_DNA"/>
</dbReference>
<dbReference type="SUPFAM" id="SSF53756">
    <property type="entry name" value="UDP-Glycosyltransferase/glycogen phosphorylase"/>
    <property type="match status" value="1"/>
</dbReference>
<dbReference type="PANTHER" id="PTHR12526">
    <property type="entry name" value="GLYCOSYLTRANSFERASE"/>
    <property type="match status" value="1"/>
</dbReference>
<name>A0ABP8VZM2_9PSEU</name>
<feature type="domain" description="Glycosyl transferase family 1" evidence="4">
    <location>
        <begin position="207"/>
        <end position="370"/>
    </location>
</feature>
<proteinExistence type="predicted"/>
<evidence type="ECO:0000256" key="1">
    <source>
        <dbReference type="ARBA" id="ARBA00022676"/>
    </source>
</evidence>
<keyword evidence="2" id="KW-0808">Transferase</keyword>
<dbReference type="RefSeq" id="WP_345378285.1">
    <property type="nucleotide sequence ID" value="NZ_BAABIC010000002.1"/>
</dbReference>
<dbReference type="InterPro" id="IPR028098">
    <property type="entry name" value="Glyco_trans_4-like_N"/>
</dbReference>
<evidence type="ECO:0000259" key="4">
    <source>
        <dbReference type="Pfam" id="PF00534"/>
    </source>
</evidence>
<evidence type="ECO:0000256" key="2">
    <source>
        <dbReference type="ARBA" id="ARBA00022679"/>
    </source>
</evidence>
<organism evidence="6 7">
    <name type="scientific">Pseudonocardia yuanmonensis</name>
    <dbReference type="NCBI Taxonomy" id="1095914"/>
    <lineage>
        <taxon>Bacteria</taxon>
        <taxon>Bacillati</taxon>
        <taxon>Actinomycetota</taxon>
        <taxon>Actinomycetes</taxon>
        <taxon>Pseudonocardiales</taxon>
        <taxon>Pseudonocardiaceae</taxon>
        <taxon>Pseudonocardia</taxon>
    </lineage>
</organism>
<sequence length="418" mass="44603">MRVAMVSEHASPLAEPGGPDSGGQNVHVRELSLALARAGHDVTVYTRRDDPDLPEVVAFGPGARVRHLTAGPARPVPKDDLVPFVPLLAQQLERAWRADPPDVVHAHFWMSGLAARGAGGLLGLPLVQTFHALGHVKKREQGADDTSPAGRIAAEETLVRTADRLTASCEDELFELLRLGANRRRISVVPCGVDPEEFGPEGPIPRRGRRKRLLALGRVVRRKGVDEVVEALREVPDTELVVAGGPPAGVDLMADPELTRLRELARRMRVAGRVRFLGAVRRPDVPALIRSADAVVCAPWYEPFGIVPLEAMSCGRPVVATAVGGMKDTVVDGETGLLVPPRDPNALAEALRALLEDPQAVAEFGAAGRRRVLSRYTWAKVAASTATAYREAIAGREGGAAGSVGSVSASREAWTGVR</sequence>
<feature type="domain" description="Glycosyltransferase subfamily 4-like N-terminal" evidence="5">
    <location>
        <begin position="22"/>
        <end position="196"/>
    </location>
</feature>
<gene>
    <name evidence="6" type="ORF">GCM10023215_07090</name>
</gene>
<accession>A0ABP8VZM2</accession>
<feature type="region of interest" description="Disordered" evidence="3">
    <location>
        <begin position="1"/>
        <end position="25"/>
    </location>
</feature>
<dbReference type="PANTHER" id="PTHR12526:SF635">
    <property type="entry name" value="GLYCOSYL TRANSFERASE GROUP 1"/>
    <property type="match status" value="1"/>
</dbReference>
<keyword evidence="7" id="KW-1185">Reference proteome</keyword>
<keyword evidence="1" id="KW-0328">Glycosyltransferase</keyword>
<evidence type="ECO:0000256" key="3">
    <source>
        <dbReference type="SAM" id="MobiDB-lite"/>
    </source>
</evidence>
<comment type="caution">
    <text evidence="6">The sequence shown here is derived from an EMBL/GenBank/DDBJ whole genome shotgun (WGS) entry which is preliminary data.</text>
</comment>
<protein>
    <submittedName>
        <fullName evidence="6">Glycosyltransferase family 1 protein</fullName>
    </submittedName>
</protein>
<dbReference type="Pfam" id="PF00534">
    <property type="entry name" value="Glycos_transf_1"/>
    <property type="match status" value="1"/>
</dbReference>